<protein>
    <submittedName>
        <fullName evidence="2">Uncharacterized protein</fullName>
    </submittedName>
</protein>
<accession>A0A5E4UHD9</accession>
<evidence type="ECO:0000313" key="3">
    <source>
        <dbReference type="Proteomes" id="UP000333828"/>
    </source>
</evidence>
<dbReference type="RefSeq" id="WP_150683918.1">
    <property type="nucleotide sequence ID" value="NZ_CABPSI010000002.1"/>
</dbReference>
<evidence type="ECO:0000256" key="1">
    <source>
        <dbReference type="SAM" id="SignalP"/>
    </source>
</evidence>
<feature type="chain" id="PRO_5022962877" evidence="1">
    <location>
        <begin position="29"/>
        <end position="127"/>
    </location>
</feature>
<sequence>MPARRFHHILTTGMLALLAAMAGASAHAQQLQPAPPPPVMPMAAEPLDAAGQACGNIRALPADVTNYRYEVRNRCQRPITFSWRCNTSDTEHSLDIAGQGTQLATCVKATGAAGEIIFRFGPLGTGN</sequence>
<feature type="signal peptide" evidence="1">
    <location>
        <begin position="1"/>
        <end position="28"/>
    </location>
</feature>
<keyword evidence="1" id="KW-0732">Signal</keyword>
<name>A0A5E4UHD9_9BURK</name>
<gene>
    <name evidence="2" type="ORF">PIN31115_02025</name>
</gene>
<keyword evidence="3" id="KW-1185">Reference proteome</keyword>
<dbReference type="Proteomes" id="UP000333828">
    <property type="component" value="Unassembled WGS sequence"/>
</dbReference>
<organism evidence="2 3">
    <name type="scientific">Pandoraea iniqua</name>
    <dbReference type="NCBI Taxonomy" id="2508288"/>
    <lineage>
        <taxon>Bacteria</taxon>
        <taxon>Pseudomonadati</taxon>
        <taxon>Pseudomonadota</taxon>
        <taxon>Betaproteobacteria</taxon>
        <taxon>Burkholderiales</taxon>
        <taxon>Burkholderiaceae</taxon>
        <taxon>Pandoraea</taxon>
    </lineage>
</organism>
<reference evidence="2 3" key="1">
    <citation type="submission" date="2019-08" db="EMBL/GenBank/DDBJ databases">
        <authorList>
            <person name="Peeters C."/>
        </authorList>
    </citation>
    <scope>NUCLEOTIDE SEQUENCE [LARGE SCALE GENOMIC DNA]</scope>
    <source>
        <strain evidence="2 3">LMG 31115</strain>
    </source>
</reference>
<dbReference type="AlphaFoldDB" id="A0A5E4UHD9"/>
<evidence type="ECO:0000313" key="2">
    <source>
        <dbReference type="EMBL" id="VVD99415.1"/>
    </source>
</evidence>
<dbReference type="EMBL" id="CABPSI010000002">
    <property type="protein sequence ID" value="VVD99415.1"/>
    <property type="molecule type" value="Genomic_DNA"/>
</dbReference>
<proteinExistence type="predicted"/>